<dbReference type="AlphaFoldDB" id="A0A091L6R2"/>
<dbReference type="InterPro" id="IPR033031">
    <property type="entry name" value="Scc2/Nipped-B"/>
</dbReference>
<dbReference type="GO" id="GO:0048565">
    <property type="term" value="P:digestive tract development"/>
    <property type="evidence" value="ECO:0007669"/>
    <property type="project" value="TreeGrafter"/>
</dbReference>
<dbReference type="Proteomes" id="UP000053745">
    <property type="component" value="Unassembled WGS sequence"/>
</dbReference>
<dbReference type="GO" id="GO:0048703">
    <property type="term" value="P:embryonic viscerocranium morphogenesis"/>
    <property type="evidence" value="ECO:0007669"/>
    <property type="project" value="TreeGrafter"/>
</dbReference>
<dbReference type="GO" id="GO:0061775">
    <property type="term" value="F:cohesin loader activity"/>
    <property type="evidence" value="ECO:0007669"/>
    <property type="project" value="InterPro"/>
</dbReference>
<dbReference type="GO" id="GO:0034087">
    <property type="term" value="P:establishment of mitotic sister chromatid cohesion"/>
    <property type="evidence" value="ECO:0007669"/>
    <property type="project" value="TreeGrafter"/>
</dbReference>
<feature type="non-terminal residue" evidence="1">
    <location>
        <position position="56"/>
    </location>
</feature>
<dbReference type="GO" id="GO:0003682">
    <property type="term" value="F:chromatin binding"/>
    <property type="evidence" value="ECO:0007669"/>
    <property type="project" value="TreeGrafter"/>
</dbReference>
<organism evidence="1 2">
    <name type="scientific">Cathartes aura</name>
    <name type="common">Turkey vulture</name>
    <name type="synonym">Vultur aura</name>
    <dbReference type="NCBI Taxonomy" id="43455"/>
    <lineage>
        <taxon>Eukaryota</taxon>
        <taxon>Metazoa</taxon>
        <taxon>Chordata</taxon>
        <taxon>Craniata</taxon>
        <taxon>Vertebrata</taxon>
        <taxon>Euteleostomi</taxon>
        <taxon>Archelosauria</taxon>
        <taxon>Archosauria</taxon>
        <taxon>Dinosauria</taxon>
        <taxon>Saurischia</taxon>
        <taxon>Theropoda</taxon>
        <taxon>Coelurosauria</taxon>
        <taxon>Aves</taxon>
        <taxon>Neognathae</taxon>
        <taxon>Neoaves</taxon>
        <taxon>Telluraves</taxon>
        <taxon>Accipitrimorphae</taxon>
        <taxon>Accipitriformes</taxon>
        <taxon>Cathartidae</taxon>
        <taxon>Cathartes</taxon>
    </lineage>
</organism>
<evidence type="ECO:0000313" key="2">
    <source>
        <dbReference type="Proteomes" id="UP000053745"/>
    </source>
</evidence>
<keyword evidence="2" id="KW-1185">Reference proteome</keyword>
<dbReference type="GO" id="GO:0007420">
    <property type="term" value="P:brain development"/>
    <property type="evidence" value="ECO:0007669"/>
    <property type="project" value="TreeGrafter"/>
</dbReference>
<evidence type="ECO:0000313" key="1">
    <source>
        <dbReference type="EMBL" id="KFP50938.1"/>
    </source>
</evidence>
<dbReference type="Pfam" id="PF12765">
    <property type="entry name" value="Cohesin_HEAT"/>
    <property type="match status" value="1"/>
</dbReference>
<dbReference type="PANTHER" id="PTHR21704">
    <property type="entry name" value="NIPPED-B-LIKE PROTEIN DELANGIN SCC2-RELATED"/>
    <property type="match status" value="1"/>
</dbReference>
<feature type="non-terminal residue" evidence="1">
    <location>
        <position position="1"/>
    </location>
</feature>
<dbReference type="GO" id="GO:0010468">
    <property type="term" value="P:regulation of gene expression"/>
    <property type="evidence" value="ECO:0007669"/>
    <property type="project" value="InterPro"/>
</dbReference>
<dbReference type="EMBL" id="KL298946">
    <property type="protein sequence ID" value="KFP50938.1"/>
    <property type="molecule type" value="Genomic_DNA"/>
</dbReference>
<dbReference type="GO" id="GO:1990414">
    <property type="term" value="P:replication-born double-strand break repair via sister chromatid exchange"/>
    <property type="evidence" value="ECO:0007669"/>
    <property type="project" value="TreeGrafter"/>
</dbReference>
<dbReference type="GO" id="GO:0140588">
    <property type="term" value="P:chromatin looping"/>
    <property type="evidence" value="ECO:0007669"/>
    <property type="project" value="InterPro"/>
</dbReference>
<name>A0A091L6R2_CATAU</name>
<protein>
    <submittedName>
        <fullName evidence="1">Nipped-B-like</fullName>
    </submittedName>
</protein>
<dbReference type="GO" id="GO:0090694">
    <property type="term" value="C:Scc2-Scc4 cohesin loading complex"/>
    <property type="evidence" value="ECO:0007669"/>
    <property type="project" value="TreeGrafter"/>
</dbReference>
<sequence length="56" mass="6004">ILRVLGENAIAVRTKAMKCLSEVVAVDPSILARLDMQRGVHGRLMDNSTSVRAAAV</sequence>
<accession>A0A091L6R2</accession>
<proteinExistence type="predicted"/>
<reference evidence="1 2" key="1">
    <citation type="submission" date="2014-04" db="EMBL/GenBank/DDBJ databases">
        <title>Genome evolution of avian class.</title>
        <authorList>
            <person name="Zhang G."/>
            <person name="Li C."/>
        </authorList>
    </citation>
    <scope>NUCLEOTIDE SEQUENCE [LARGE SCALE GENOMIC DNA]</scope>
    <source>
        <strain evidence="1">BGI_N323</strain>
    </source>
</reference>
<dbReference type="GO" id="GO:0071169">
    <property type="term" value="P:establishment of protein localization to chromatin"/>
    <property type="evidence" value="ECO:0007669"/>
    <property type="project" value="TreeGrafter"/>
</dbReference>
<gene>
    <name evidence="1" type="ORF">N323_03494</name>
</gene>
<dbReference type="OrthoDB" id="418242at2759"/>
<dbReference type="InterPro" id="IPR026003">
    <property type="entry name" value="Cohesin_HEAT"/>
</dbReference>
<dbReference type="GO" id="GO:0003007">
    <property type="term" value="P:heart morphogenesis"/>
    <property type="evidence" value="ECO:0007669"/>
    <property type="project" value="TreeGrafter"/>
</dbReference>
<dbReference type="PANTHER" id="PTHR21704:SF18">
    <property type="entry name" value="NIPPED-B-LIKE PROTEIN"/>
    <property type="match status" value="1"/>
</dbReference>